<organism evidence="2 3">
    <name type="scientific">Knipowitschia caucasica</name>
    <name type="common">Caucasian dwarf goby</name>
    <name type="synonym">Pomatoschistus caucasicus</name>
    <dbReference type="NCBI Taxonomy" id="637954"/>
    <lineage>
        <taxon>Eukaryota</taxon>
        <taxon>Metazoa</taxon>
        <taxon>Chordata</taxon>
        <taxon>Craniata</taxon>
        <taxon>Vertebrata</taxon>
        <taxon>Euteleostomi</taxon>
        <taxon>Actinopterygii</taxon>
        <taxon>Neopterygii</taxon>
        <taxon>Teleostei</taxon>
        <taxon>Neoteleostei</taxon>
        <taxon>Acanthomorphata</taxon>
        <taxon>Gobiaria</taxon>
        <taxon>Gobiiformes</taxon>
        <taxon>Gobioidei</taxon>
        <taxon>Gobiidae</taxon>
        <taxon>Gobiinae</taxon>
        <taxon>Knipowitschia</taxon>
    </lineage>
</organism>
<proteinExistence type="predicted"/>
<reference evidence="2 3" key="1">
    <citation type="submission" date="2024-04" db="EMBL/GenBank/DDBJ databases">
        <authorList>
            <person name="Waldvogel A.-M."/>
            <person name="Schoenle A."/>
        </authorList>
    </citation>
    <scope>NUCLEOTIDE SEQUENCE [LARGE SCALE GENOMIC DNA]</scope>
</reference>
<feature type="region of interest" description="Disordered" evidence="1">
    <location>
        <begin position="19"/>
        <end position="45"/>
    </location>
</feature>
<sequence>MDKLKGCVCDGGLHIDVNWSQDYGRSGPGYESADPGDLRGPDNKLHSSRCFNTAQPSPVGICLLYSPPAFSPKPQNVRISFTHSFNPSTHAGHMIMV</sequence>
<gene>
    <name evidence="2" type="ORF">KC01_LOCUS28322</name>
</gene>
<dbReference type="Proteomes" id="UP001497482">
    <property type="component" value="Chromosome 23"/>
</dbReference>
<evidence type="ECO:0000313" key="3">
    <source>
        <dbReference type="Proteomes" id="UP001497482"/>
    </source>
</evidence>
<name>A0AAV2LIT9_KNICA</name>
<protein>
    <submittedName>
        <fullName evidence="2">Uncharacterized protein</fullName>
    </submittedName>
</protein>
<feature type="compositionally biased region" description="Basic and acidic residues" evidence="1">
    <location>
        <begin position="36"/>
        <end position="45"/>
    </location>
</feature>
<keyword evidence="3" id="KW-1185">Reference proteome</keyword>
<evidence type="ECO:0000256" key="1">
    <source>
        <dbReference type="SAM" id="MobiDB-lite"/>
    </source>
</evidence>
<dbReference type="EMBL" id="OZ035845">
    <property type="protein sequence ID" value="CAL1600202.1"/>
    <property type="molecule type" value="Genomic_DNA"/>
</dbReference>
<evidence type="ECO:0000313" key="2">
    <source>
        <dbReference type="EMBL" id="CAL1600202.1"/>
    </source>
</evidence>
<accession>A0AAV2LIT9</accession>
<dbReference type="AlphaFoldDB" id="A0AAV2LIT9"/>